<evidence type="ECO:0000259" key="3">
    <source>
        <dbReference type="PROSITE" id="PS51677"/>
    </source>
</evidence>
<accession>A0ABV2LRF8</accession>
<dbReference type="InterPro" id="IPR011330">
    <property type="entry name" value="Glyco_hydro/deAcase_b/a-brl"/>
</dbReference>
<evidence type="ECO:0000256" key="1">
    <source>
        <dbReference type="ARBA" id="ARBA00022723"/>
    </source>
</evidence>
<keyword evidence="1" id="KW-0479">Metal-binding</keyword>
<dbReference type="PROSITE" id="PS51677">
    <property type="entry name" value="NODB"/>
    <property type="match status" value="1"/>
</dbReference>
<proteinExistence type="predicted"/>
<dbReference type="RefSeq" id="WP_354507167.1">
    <property type="nucleotide sequence ID" value="NZ_JBEPMO010000003.1"/>
</dbReference>
<dbReference type="PANTHER" id="PTHR10587">
    <property type="entry name" value="GLYCOSYL TRANSFERASE-RELATED"/>
    <property type="match status" value="1"/>
</dbReference>
<dbReference type="Pfam" id="PF01522">
    <property type="entry name" value="Polysacc_deac_1"/>
    <property type="match status" value="1"/>
</dbReference>
<comment type="caution">
    <text evidence="4">The sequence shown here is derived from an EMBL/GenBank/DDBJ whole genome shotgun (WGS) entry which is preliminary data.</text>
</comment>
<dbReference type="Proteomes" id="UP001549146">
    <property type="component" value="Unassembled WGS sequence"/>
</dbReference>
<dbReference type="InterPro" id="IPR002509">
    <property type="entry name" value="NODB_dom"/>
</dbReference>
<dbReference type="PANTHER" id="PTHR10587:SF133">
    <property type="entry name" value="CHITIN DEACETYLASE 1-RELATED"/>
    <property type="match status" value="1"/>
</dbReference>
<evidence type="ECO:0000256" key="2">
    <source>
        <dbReference type="ARBA" id="ARBA00022801"/>
    </source>
</evidence>
<keyword evidence="5" id="KW-1185">Reference proteome</keyword>
<protein>
    <submittedName>
        <fullName evidence="4">Peptidoglycan/xylan/chitin deacetylase (PgdA/CDA1 family)</fullName>
    </submittedName>
</protein>
<keyword evidence="2" id="KW-0378">Hydrolase</keyword>
<sequence>MFPKFSRVAFLFLGSFFFLQCQTDKPSIGLQPIKTKVSLENRQKVAPPISPESITKSSKKYVYITFDDGPNKGTSHVIQSLQREKVPATLFLVGSHIKGSKAQERNFEMIIQDTLFQIANHSYSHANNKFSEFYKDSVKVLEDFNRMNDSLNRKLMIARTPGRNIWRLDSIKETDLKSSEKAADYLAKNEFILVGWDVEWKSDSTYKVKETGKEIMAIIDSTFSNNRVQTENHLVLLTHDQYFRDENSVKELDDLLQILNKREDIELRKMKDYPGIKADIN</sequence>
<dbReference type="EMBL" id="JBEPMO010000003">
    <property type="protein sequence ID" value="MET3731164.1"/>
    <property type="molecule type" value="Genomic_DNA"/>
</dbReference>
<reference evidence="4 5" key="1">
    <citation type="submission" date="2024-06" db="EMBL/GenBank/DDBJ databases">
        <title>Genomic Encyclopedia of Type Strains, Phase IV (KMG-IV): sequencing the most valuable type-strain genomes for metagenomic binning, comparative biology and taxonomic classification.</title>
        <authorList>
            <person name="Goeker M."/>
        </authorList>
    </citation>
    <scope>NUCLEOTIDE SEQUENCE [LARGE SCALE GENOMIC DNA]</scope>
    <source>
        <strain evidence="4 5">DSM 29388</strain>
    </source>
</reference>
<dbReference type="SUPFAM" id="SSF88713">
    <property type="entry name" value="Glycoside hydrolase/deacetylase"/>
    <property type="match status" value="1"/>
</dbReference>
<evidence type="ECO:0000313" key="5">
    <source>
        <dbReference type="Proteomes" id="UP001549146"/>
    </source>
</evidence>
<dbReference type="Gene3D" id="3.20.20.370">
    <property type="entry name" value="Glycoside hydrolase/deacetylase"/>
    <property type="match status" value="1"/>
</dbReference>
<gene>
    <name evidence="4" type="ORF">ABID46_000731</name>
</gene>
<feature type="domain" description="NodB homology" evidence="3">
    <location>
        <begin position="60"/>
        <end position="268"/>
    </location>
</feature>
<name>A0ABV2LRF8_9FLAO</name>
<evidence type="ECO:0000313" key="4">
    <source>
        <dbReference type="EMBL" id="MET3731164.1"/>
    </source>
</evidence>
<dbReference type="InterPro" id="IPR050248">
    <property type="entry name" value="Polysacc_deacetylase_ArnD"/>
</dbReference>
<organism evidence="4 5">
    <name type="scientific">Moheibacter stercoris</name>
    <dbReference type="NCBI Taxonomy" id="1628251"/>
    <lineage>
        <taxon>Bacteria</taxon>
        <taxon>Pseudomonadati</taxon>
        <taxon>Bacteroidota</taxon>
        <taxon>Flavobacteriia</taxon>
        <taxon>Flavobacteriales</taxon>
        <taxon>Weeksellaceae</taxon>
        <taxon>Moheibacter</taxon>
    </lineage>
</organism>